<dbReference type="Pfam" id="PF04143">
    <property type="entry name" value="Sulf_transp"/>
    <property type="match status" value="1"/>
</dbReference>
<dbReference type="PANTHER" id="PTHR30574">
    <property type="entry name" value="INNER MEMBRANE PROTEIN YEDE"/>
    <property type="match status" value="1"/>
</dbReference>
<dbReference type="OrthoDB" id="10254418at2759"/>
<feature type="transmembrane region" description="Helical" evidence="8">
    <location>
        <begin position="106"/>
        <end position="125"/>
    </location>
</feature>
<evidence type="ECO:0000313" key="10">
    <source>
        <dbReference type="Proteomes" id="UP000182658"/>
    </source>
</evidence>
<evidence type="ECO:0000313" key="9">
    <source>
        <dbReference type="EMBL" id="OIW22653.1"/>
    </source>
</evidence>
<evidence type="ECO:0000256" key="1">
    <source>
        <dbReference type="ARBA" id="ARBA00004429"/>
    </source>
</evidence>
<evidence type="ECO:0000256" key="6">
    <source>
        <dbReference type="ARBA" id="ARBA00022989"/>
    </source>
</evidence>
<dbReference type="PANTHER" id="PTHR30574:SF1">
    <property type="entry name" value="SULPHUR TRANSPORT DOMAIN-CONTAINING PROTEIN"/>
    <property type="match status" value="1"/>
</dbReference>
<dbReference type="InterPro" id="IPR007272">
    <property type="entry name" value="Sulf_transp_TsuA/YedE"/>
</dbReference>
<feature type="transmembrane region" description="Helical" evidence="8">
    <location>
        <begin position="78"/>
        <end position="100"/>
    </location>
</feature>
<evidence type="ECO:0000256" key="5">
    <source>
        <dbReference type="ARBA" id="ARBA00022692"/>
    </source>
</evidence>
<dbReference type="EMBL" id="KV875111">
    <property type="protein sequence ID" value="OIW22653.1"/>
    <property type="molecule type" value="Genomic_DNA"/>
</dbReference>
<keyword evidence="10" id="KW-1185">Reference proteome</keyword>
<evidence type="ECO:0000256" key="4">
    <source>
        <dbReference type="ARBA" id="ARBA00022519"/>
    </source>
</evidence>
<dbReference type="InParanoid" id="A0A1J7I5D2"/>
<dbReference type="GO" id="GO:0005886">
    <property type="term" value="C:plasma membrane"/>
    <property type="evidence" value="ECO:0007669"/>
    <property type="project" value="UniProtKB-SubCell"/>
</dbReference>
<keyword evidence="2" id="KW-0813">Transport</keyword>
<sequence>MNTLLSGATFGAALALSGVYQPHVIISQLTLQDWHMIEAFLTATASSTLLVFATSGFDRLNLKPRNASNLGLLGRYDGNIIGGMLLGTGMALSGACPGTILVQVAVGIPSGFFALGGAALGGIFWTGFLKPSVIACNGAPQAVETLSVHEALRVSRGAVVLSFEVVCTAIVCAVVFLTGGGAERVVHPVVGGFIIGGAQLVSLILRRSLVGVSTCYEEIGDWFWWSIAGDEIGSPRKAALQFATGLVGGAWALSRVFPGLVDSTSVSVPPLCALCGGFLVALGARIAGGCTSGHGISGTSVLSVSSFITVASFLGAGLAAAKVLY</sequence>
<evidence type="ECO:0000256" key="3">
    <source>
        <dbReference type="ARBA" id="ARBA00022475"/>
    </source>
</evidence>
<gene>
    <name evidence="9" type="ORF">CONLIGDRAFT_625696</name>
</gene>
<proteinExistence type="predicted"/>
<feature type="transmembrane region" description="Helical" evidence="8">
    <location>
        <begin position="267"/>
        <end position="288"/>
    </location>
</feature>
<accession>A0A1J7I5D2</accession>
<reference evidence="9 10" key="1">
    <citation type="submission" date="2016-10" db="EMBL/GenBank/DDBJ databases">
        <title>Draft genome sequence of Coniochaeta ligniaria NRRL30616, a lignocellulolytic fungus for bioabatement of inhibitors in plant biomass hydrolysates.</title>
        <authorList>
            <consortium name="DOE Joint Genome Institute"/>
            <person name="Jimenez D.J."/>
            <person name="Hector R.E."/>
            <person name="Riley R."/>
            <person name="Sun H."/>
            <person name="Grigoriev I.V."/>
            <person name="Van Elsas J.D."/>
            <person name="Nichols N.N."/>
        </authorList>
    </citation>
    <scope>NUCLEOTIDE SEQUENCE [LARGE SCALE GENOMIC DNA]</scope>
    <source>
        <strain evidence="9 10">NRRL 30616</strain>
    </source>
</reference>
<feature type="transmembrane region" description="Helical" evidence="8">
    <location>
        <begin position="300"/>
        <end position="321"/>
    </location>
</feature>
<keyword evidence="3" id="KW-1003">Cell membrane</keyword>
<name>A0A1J7I5D2_9PEZI</name>
<keyword evidence="5 8" id="KW-0812">Transmembrane</keyword>
<keyword evidence="6 8" id="KW-1133">Transmembrane helix</keyword>
<comment type="subcellular location">
    <subcellularLocation>
        <location evidence="1">Cell inner membrane</location>
        <topology evidence="1">Multi-pass membrane protein</topology>
    </subcellularLocation>
</comment>
<evidence type="ECO:0000256" key="8">
    <source>
        <dbReference type="SAM" id="Phobius"/>
    </source>
</evidence>
<dbReference type="Proteomes" id="UP000182658">
    <property type="component" value="Unassembled WGS sequence"/>
</dbReference>
<organism evidence="9 10">
    <name type="scientific">Coniochaeta ligniaria NRRL 30616</name>
    <dbReference type="NCBI Taxonomy" id="1408157"/>
    <lineage>
        <taxon>Eukaryota</taxon>
        <taxon>Fungi</taxon>
        <taxon>Dikarya</taxon>
        <taxon>Ascomycota</taxon>
        <taxon>Pezizomycotina</taxon>
        <taxon>Sordariomycetes</taxon>
        <taxon>Sordariomycetidae</taxon>
        <taxon>Coniochaetales</taxon>
        <taxon>Coniochaetaceae</taxon>
        <taxon>Coniochaeta</taxon>
    </lineage>
</organism>
<feature type="transmembrane region" description="Helical" evidence="8">
    <location>
        <begin position="158"/>
        <end position="179"/>
    </location>
</feature>
<evidence type="ECO:0000256" key="2">
    <source>
        <dbReference type="ARBA" id="ARBA00022448"/>
    </source>
</evidence>
<keyword evidence="7 8" id="KW-0472">Membrane</keyword>
<dbReference type="STRING" id="1408157.A0A1J7I5D2"/>
<feature type="transmembrane region" description="Helical" evidence="8">
    <location>
        <begin position="185"/>
        <end position="205"/>
    </location>
</feature>
<keyword evidence="4" id="KW-0997">Cell inner membrane</keyword>
<protein>
    <submittedName>
        <fullName evidence="9">Uncharacterized protein</fullName>
    </submittedName>
</protein>
<dbReference type="AlphaFoldDB" id="A0A1J7I5D2"/>
<evidence type="ECO:0000256" key="7">
    <source>
        <dbReference type="ARBA" id="ARBA00023136"/>
    </source>
</evidence>
<feature type="transmembrane region" description="Helical" evidence="8">
    <location>
        <begin position="39"/>
        <end position="57"/>
    </location>
</feature>